<feature type="region of interest" description="Disordered" evidence="1">
    <location>
        <begin position="1"/>
        <end position="20"/>
    </location>
</feature>
<protein>
    <recommendedName>
        <fullName evidence="2">BAH domain-containing protein</fullName>
    </recommendedName>
</protein>
<dbReference type="InterPro" id="IPR056841">
    <property type="entry name" value="TNRC18_BAHCC1-like_SH3"/>
</dbReference>
<comment type="caution">
    <text evidence="3">The sequence shown here is derived from an EMBL/GenBank/DDBJ whole genome shotgun (WGS) entry which is preliminary data.</text>
</comment>
<feature type="region of interest" description="Disordered" evidence="1">
    <location>
        <begin position="891"/>
        <end position="911"/>
    </location>
</feature>
<gene>
    <name evidence="3" type="ORF">Zmor_023861</name>
</gene>
<dbReference type="PANTHER" id="PTHR12505:SF24">
    <property type="entry name" value="PROTEIN WINGED EYE"/>
    <property type="match status" value="1"/>
</dbReference>
<dbReference type="Pfam" id="PF21744">
    <property type="entry name" value="BAHCC1-like_Tudor"/>
    <property type="match status" value="1"/>
</dbReference>
<dbReference type="PROSITE" id="PS51038">
    <property type="entry name" value="BAH"/>
    <property type="match status" value="1"/>
</dbReference>
<dbReference type="Gene3D" id="2.30.30.140">
    <property type="match status" value="1"/>
</dbReference>
<dbReference type="Gene3D" id="2.30.30.490">
    <property type="match status" value="1"/>
</dbReference>
<feature type="compositionally biased region" description="Polar residues" evidence="1">
    <location>
        <begin position="1239"/>
        <end position="1253"/>
    </location>
</feature>
<dbReference type="GO" id="GO:0003682">
    <property type="term" value="F:chromatin binding"/>
    <property type="evidence" value="ECO:0007669"/>
    <property type="project" value="InterPro"/>
</dbReference>
<dbReference type="SMART" id="SM00439">
    <property type="entry name" value="BAH"/>
    <property type="match status" value="1"/>
</dbReference>
<dbReference type="PANTHER" id="PTHR12505">
    <property type="entry name" value="PHD FINGER TRANSCRIPTION FACTOR"/>
    <property type="match status" value="1"/>
</dbReference>
<feature type="compositionally biased region" description="Basic and acidic residues" evidence="1">
    <location>
        <begin position="692"/>
        <end position="721"/>
    </location>
</feature>
<dbReference type="InterPro" id="IPR052429">
    <property type="entry name" value="BAH_domain_protein"/>
</dbReference>
<name>A0AA38M8D3_9CUCU</name>
<dbReference type="InterPro" id="IPR043151">
    <property type="entry name" value="BAH_sf"/>
</dbReference>
<dbReference type="CDD" id="cd04714">
    <property type="entry name" value="BAH_BAHCC1"/>
    <property type="match status" value="1"/>
</dbReference>
<feature type="compositionally biased region" description="Acidic residues" evidence="1">
    <location>
        <begin position="1348"/>
        <end position="1375"/>
    </location>
</feature>
<feature type="compositionally biased region" description="Gly residues" evidence="1">
    <location>
        <begin position="1"/>
        <end position="12"/>
    </location>
</feature>
<sequence>MLGSPAGPGGPNQRGLWPLAPAPAPSATAFTADGFNKCGVYSLFPGGPTFGSALYSHARTIGQFTSGHIQQSSGNPFYHKDSLFSSAGYTFGAPTPPPGSPYSPVPVTQLELFAKGFNSNIIIQQPDYPVSPKKLQVQEKRCDEKCCNLKLQKSCNCQIDSSPKKFSENGNGCSRTNPIEWTGVSVKKEPGANPCQVAEITTSVSPVVKVEVTSPKNSNELQHNVVSNSSVNGNGEGATAGMAATTTGGAAGGATLLQCTDERNTALAGWSMGGAHNSTLTTPTLWQYPAPVPMEPMVPLPVPMPPVGFQLVRDPTTGGLLLLPTTGIEPLQQAVVWPSYHQPPSVLLPPLPPPPLQLLSSAASDYLSSSTTLHQHTQTHSTRLVAVTTDNKRKIPLPIPTTTLIKIETDATTLDQTKTLQAVSTIASNTGTVFTDPNMTPLVTTHVIYQHPTNLILSQPTPSETICRSQATSPVTCLTPPPETIPINEEEPLAVQDASNQTETPICSEDDNTNLIPIEDVADIRVKQQDLPEPKLEQPESSASITVVPDPIQEVKPKEPEQVQEVSTQMEEIQNCHKDTELVVVTQHNDNTSKPDISGLELLSNSIVEFENGRNHVTIEQAEGIDEETSSKSVEEHQKLTISKRMQDNLGGLDLLCALAEQRILEENNEKHKTEKDKTKERKKEKRKLRKHSDEHEPKRKKTRSDQHSDDERSSKKNTDKALIEVTSETIINKDVCSIDSYRSYKTPESEEEVKKFIASKSQPSCCDNDWPYMNEMELDMRMKLADLQRQYREKQKELNKLKPRKQSQEYKRPRKRSTHSERSLTPPPQLDKMDLSLVPLKNQELLKPPTLCAFENIKTPKLEAIKQSDRIINDYKNDLLRQQALNEIELSPEKNSSSKKRKVGRPKKLLSPSGCHVVTETIVAKKPKNNFVGYFLAAKEKFQLQNKMFTNSPPRYLEETTMTHKTKKNKNNNNIVITDIKSSKIRPKLKAELTVKMYNDDKDQLSWGSNLDDNDNNDCQNNEDEDEEDVERSLAGEESEGVCTENVSKVKEIVEEEKETTEVVEAKAIDSRCTLTSEHLEIDKLRVLTAMGGLFYAGHLNAVEPPDVYSITLDGERGNRPHIMSREEILRDAIVEVAPKSTEELFAGTRLCAYWSQQYRCLYPGSVAEPGTPNPALDSKFVAVEFDDGDSGRIALEDIRLLPPDYPIIEYDPNPLLSLSKRRRRTSTSVSAEDRRQSTQQLVAQPVTSSVSLKPIAEVEKDPEKENKDTNKPDVESHKERKRLKKKKRDKLKQKLLHEDKKKKKKHKCTDEYCKHKKHHKKHRKHKKHHHYDDSKEVKIVQSVDNQDCDSESNDRGEEEEDSSVFNPEDEVTMDDILEAKKSSKSKKIRDRQESCESRSKMSAFLPARQLWGWSGKGYKRPRAKGRSRKQFYKAIQRGKETITVGDSAVFLSTGRPDRPYIGKIEAMWELCGTMVVKVKWFYHPEETVGCPLNLQYPGALFESPHVDENDVQTISHKCEVLPLREYTERLGDDPQRYATIYDNNDIYYLAGHYDPTTTTLKMEPNIPFSKPD</sequence>
<dbReference type="InterPro" id="IPR001025">
    <property type="entry name" value="BAH_dom"/>
</dbReference>
<dbReference type="Proteomes" id="UP001168821">
    <property type="component" value="Unassembled WGS sequence"/>
</dbReference>
<dbReference type="InterPro" id="IPR048924">
    <property type="entry name" value="BAHCC1-like_Tudor"/>
</dbReference>
<feature type="compositionally biased region" description="Basic and acidic residues" evidence="1">
    <location>
        <begin position="796"/>
        <end position="812"/>
    </location>
</feature>
<feature type="region of interest" description="Disordered" evidence="1">
    <location>
        <begin position="1221"/>
        <end position="1375"/>
    </location>
</feature>
<feature type="region of interest" description="Disordered" evidence="1">
    <location>
        <begin position="1006"/>
        <end position="1042"/>
    </location>
</feature>
<feature type="region of interest" description="Disordered" evidence="1">
    <location>
        <begin position="796"/>
        <end position="835"/>
    </location>
</feature>
<dbReference type="Pfam" id="PF24912">
    <property type="entry name" value="SH3_TNRC18"/>
    <property type="match status" value="1"/>
</dbReference>
<proteinExistence type="predicted"/>
<accession>A0AA38M8D3</accession>
<keyword evidence="4" id="KW-1185">Reference proteome</keyword>
<feature type="region of interest" description="Disordered" evidence="1">
    <location>
        <begin position="669"/>
        <end position="721"/>
    </location>
</feature>
<reference evidence="3" key="1">
    <citation type="journal article" date="2023" name="G3 (Bethesda)">
        <title>Whole genome assemblies of Zophobas morio and Tenebrio molitor.</title>
        <authorList>
            <person name="Kaur S."/>
            <person name="Stinson S.A."/>
            <person name="diCenzo G.C."/>
        </authorList>
    </citation>
    <scope>NUCLEOTIDE SEQUENCE</scope>
    <source>
        <strain evidence="3">QUZm001</strain>
    </source>
</reference>
<feature type="compositionally biased region" description="Basic and acidic residues" evidence="1">
    <location>
        <begin position="669"/>
        <end position="682"/>
    </location>
</feature>
<feature type="compositionally biased region" description="Basic residues" evidence="1">
    <location>
        <begin position="1281"/>
        <end position="1309"/>
    </location>
</feature>
<feature type="compositionally biased region" description="Basic residues" evidence="1">
    <location>
        <begin position="898"/>
        <end position="909"/>
    </location>
</feature>
<organism evidence="3 4">
    <name type="scientific">Zophobas morio</name>
    <dbReference type="NCBI Taxonomy" id="2755281"/>
    <lineage>
        <taxon>Eukaryota</taxon>
        <taxon>Metazoa</taxon>
        <taxon>Ecdysozoa</taxon>
        <taxon>Arthropoda</taxon>
        <taxon>Hexapoda</taxon>
        <taxon>Insecta</taxon>
        <taxon>Pterygota</taxon>
        <taxon>Neoptera</taxon>
        <taxon>Endopterygota</taxon>
        <taxon>Coleoptera</taxon>
        <taxon>Polyphaga</taxon>
        <taxon>Cucujiformia</taxon>
        <taxon>Tenebrionidae</taxon>
        <taxon>Zophobas</taxon>
    </lineage>
</organism>
<dbReference type="Pfam" id="PF01426">
    <property type="entry name" value="BAH"/>
    <property type="match status" value="1"/>
</dbReference>
<evidence type="ECO:0000259" key="2">
    <source>
        <dbReference type="PROSITE" id="PS51038"/>
    </source>
</evidence>
<feature type="compositionally biased region" description="Basic and acidic residues" evidence="1">
    <location>
        <begin position="1258"/>
        <end position="1280"/>
    </location>
</feature>
<feature type="compositionally biased region" description="Acidic residues" evidence="1">
    <location>
        <begin position="1013"/>
        <end position="1031"/>
    </location>
</feature>
<evidence type="ECO:0000256" key="1">
    <source>
        <dbReference type="SAM" id="MobiDB-lite"/>
    </source>
</evidence>
<feature type="compositionally biased region" description="Basic residues" evidence="1">
    <location>
        <begin position="1316"/>
        <end position="1331"/>
    </location>
</feature>
<feature type="domain" description="BAH" evidence="2">
    <location>
        <begin position="1442"/>
        <end position="1566"/>
    </location>
</feature>
<evidence type="ECO:0000313" key="3">
    <source>
        <dbReference type="EMBL" id="KAJ3646267.1"/>
    </source>
</evidence>
<dbReference type="EMBL" id="JALNTZ010000007">
    <property type="protein sequence ID" value="KAJ3646267.1"/>
    <property type="molecule type" value="Genomic_DNA"/>
</dbReference>
<evidence type="ECO:0000313" key="4">
    <source>
        <dbReference type="Proteomes" id="UP001168821"/>
    </source>
</evidence>